<comment type="caution">
    <text evidence="1">The sequence shown here is derived from an EMBL/GenBank/DDBJ whole genome shotgun (WGS) entry which is preliminary data.</text>
</comment>
<organism evidence="1 2">
    <name type="scientific">Gigaspora margarita</name>
    <dbReference type="NCBI Taxonomy" id="4874"/>
    <lineage>
        <taxon>Eukaryota</taxon>
        <taxon>Fungi</taxon>
        <taxon>Fungi incertae sedis</taxon>
        <taxon>Mucoromycota</taxon>
        <taxon>Glomeromycotina</taxon>
        <taxon>Glomeromycetes</taxon>
        <taxon>Diversisporales</taxon>
        <taxon>Gigasporaceae</taxon>
        <taxon>Gigaspora</taxon>
    </lineage>
</organism>
<gene>
    <name evidence="1" type="ORF">F8M41_017453</name>
</gene>
<accession>A0A8H4EUQ1</accession>
<proteinExistence type="predicted"/>
<sequence length="272" mass="31141">MTAMDDIVVFENMTLQDLKNILDTYAFDTKFKRASSCFYLKNLLTVTLTLLYDSQSYPHYPIPKFNGLNPLLSAAHQLCLSWRNFSLKLNSVLSLQYISTWSLEEIHIWWILARLIHKSITDFSIVCGIQTVITVPSNDSLENLLGILELAIANDLIYSSNIYVNPKELNGEFQLRTMQEISNVLLVIDGKVMLNSVKDFNYLLGIEDFSSMELSDTRVMINSDEVTKMKETIVHIQQSIENVENILLQLHSICDDNNDDDDDSEEQSLILE</sequence>
<dbReference type="OrthoDB" id="2370556at2759"/>
<dbReference type="AlphaFoldDB" id="A0A8H4EUQ1"/>
<name>A0A8H4EUQ1_GIGMA</name>
<dbReference type="EMBL" id="WTPW01000041">
    <property type="protein sequence ID" value="KAF0555363.1"/>
    <property type="molecule type" value="Genomic_DNA"/>
</dbReference>
<evidence type="ECO:0000313" key="1">
    <source>
        <dbReference type="EMBL" id="KAF0555363.1"/>
    </source>
</evidence>
<reference evidence="1 2" key="1">
    <citation type="journal article" date="2019" name="Environ. Microbiol.">
        <title>At the nexus of three kingdoms: the genome of the mycorrhizal fungus Gigaspora margarita provides insights into plant, endobacterial and fungal interactions.</title>
        <authorList>
            <person name="Venice F."/>
            <person name="Ghignone S."/>
            <person name="Salvioli di Fossalunga A."/>
            <person name="Amselem J."/>
            <person name="Novero M."/>
            <person name="Xianan X."/>
            <person name="Sedzielewska Toro K."/>
            <person name="Morin E."/>
            <person name="Lipzen A."/>
            <person name="Grigoriev I.V."/>
            <person name="Henrissat B."/>
            <person name="Martin F.M."/>
            <person name="Bonfante P."/>
        </authorList>
    </citation>
    <scope>NUCLEOTIDE SEQUENCE [LARGE SCALE GENOMIC DNA]</scope>
    <source>
        <strain evidence="1 2">BEG34</strain>
    </source>
</reference>
<dbReference type="Proteomes" id="UP000439903">
    <property type="component" value="Unassembled WGS sequence"/>
</dbReference>
<keyword evidence="2" id="KW-1185">Reference proteome</keyword>
<evidence type="ECO:0000313" key="2">
    <source>
        <dbReference type="Proteomes" id="UP000439903"/>
    </source>
</evidence>
<protein>
    <submittedName>
        <fullName evidence="1">Uncharacterized protein</fullName>
    </submittedName>
</protein>